<keyword evidence="3" id="KW-1185">Reference proteome</keyword>
<dbReference type="AlphaFoldDB" id="A0A1V9ZQS1"/>
<gene>
    <name evidence="2" type="ORF">THRCLA_05984</name>
</gene>
<evidence type="ECO:0000313" key="3">
    <source>
        <dbReference type="Proteomes" id="UP000243217"/>
    </source>
</evidence>
<evidence type="ECO:0000256" key="1">
    <source>
        <dbReference type="SAM" id="MobiDB-lite"/>
    </source>
</evidence>
<dbReference type="EMBL" id="JNBS01001707">
    <property type="protein sequence ID" value="OQS00365.1"/>
    <property type="molecule type" value="Genomic_DNA"/>
</dbReference>
<name>A0A1V9ZQS1_9STRA</name>
<protein>
    <submittedName>
        <fullName evidence="2">Uncharacterized protein</fullName>
    </submittedName>
</protein>
<dbReference type="Proteomes" id="UP000243217">
    <property type="component" value="Unassembled WGS sequence"/>
</dbReference>
<accession>A0A1V9ZQS1</accession>
<feature type="region of interest" description="Disordered" evidence="1">
    <location>
        <begin position="187"/>
        <end position="209"/>
    </location>
</feature>
<evidence type="ECO:0000313" key="2">
    <source>
        <dbReference type="EMBL" id="OQS00365.1"/>
    </source>
</evidence>
<dbReference type="OrthoDB" id="70013at2759"/>
<proteinExistence type="predicted"/>
<sequence>MHPTEGIVQLEKRLAVLAPSLRLQPMPKLPHTTGNKSVHGIDVLLQLCATVEQKEEVVELVSKFNKDPDTQEVAILGAFDAKTNAFNLTKAIYLNEQSMLVHNFVGLIEMHVEDPASVKDTLEFFLTSNGHDAFALPIAEECLSVAYALHTLLRAFPTIPFAIQGTLVNITESTEVLPLFLPLFTESTKPKKSPTKKPTDNKKKRKMRS</sequence>
<comment type="caution">
    <text evidence="2">The sequence shown here is derived from an EMBL/GenBank/DDBJ whole genome shotgun (WGS) entry which is preliminary data.</text>
</comment>
<reference evidence="2 3" key="1">
    <citation type="journal article" date="2014" name="Genome Biol. Evol.">
        <title>The secreted proteins of Achlya hypogyna and Thraustotheca clavata identify the ancestral oomycete secretome and reveal gene acquisitions by horizontal gene transfer.</title>
        <authorList>
            <person name="Misner I."/>
            <person name="Blouin N."/>
            <person name="Leonard G."/>
            <person name="Richards T.A."/>
            <person name="Lane C.E."/>
        </authorList>
    </citation>
    <scope>NUCLEOTIDE SEQUENCE [LARGE SCALE GENOMIC DNA]</scope>
    <source>
        <strain evidence="2 3">ATCC 34112</strain>
    </source>
</reference>
<organism evidence="2 3">
    <name type="scientific">Thraustotheca clavata</name>
    <dbReference type="NCBI Taxonomy" id="74557"/>
    <lineage>
        <taxon>Eukaryota</taxon>
        <taxon>Sar</taxon>
        <taxon>Stramenopiles</taxon>
        <taxon>Oomycota</taxon>
        <taxon>Saprolegniomycetes</taxon>
        <taxon>Saprolegniales</taxon>
        <taxon>Achlyaceae</taxon>
        <taxon>Thraustotheca</taxon>
    </lineage>
</organism>